<dbReference type="AlphaFoldDB" id="A0A0N5BRE0"/>
<dbReference type="PANTHER" id="PTHR45786">
    <property type="entry name" value="DNA BINDING PROTEIN-LIKE"/>
    <property type="match status" value="1"/>
</dbReference>
<evidence type="ECO:0000313" key="2">
    <source>
        <dbReference type="WBParaSite" id="SPAL_0000844100.1"/>
    </source>
</evidence>
<evidence type="ECO:0000313" key="1">
    <source>
        <dbReference type="Proteomes" id="UP000046392"/>
    </source>
</evidence>
<dbReference type="STRING" id="174720.A0A0N5BRE0"/>
<dbReference type="PANTHER" id="PTHR45786:SF74">
    <property type="entry name" value="ATP-DEPENDENT DNA HELICASE"/>
    <property type="match status" value="1"/>
</dbReference>
<dbReference type="Proteomes" id="UP000046392">
    <property type="component" value="Unplaced"/>
</dbReference>
<keyword evidence="1" id="KW-1185">Reference proteome</keyword>
<sequence length="986" mass="112461">MDFVNNLLKKVSKIDIPKNSNCETANTEHHNLRRDFVRSKHVIILNGDVKSSYIFVTNEIVQSIIVKNNSEIIQLVKTKKNKKSCAGGMVIKNNYVPINSNSTTFCKILRADKCQAALGQNNQCVAMSSAALIMACIKSPLNWVRVDINTVLNQGNILYERSVNYLRSTNYSIDGRGYLSITNILRETILFNRKITFSTASCLSFTGRGKKARRNEINFGFVSLSEALNRLVNEHQFLILIANERASSIIHHDGVFFLFDPHSMDQNGRYCSNGVSCMLMFNTLVDLIKHLQANQVCNNAQFQLDGVNISVENLSDNNSDISTTRKNVKGRLSKIVKKEPLHLSKNKSNKKVNSKLNEEISLLKIRYDKCKKLNEKKKIQVQLNRLEKKSIATVEKNCTDTLKINEVVDNNSIKNSLVNNEEPMEVDICENNVSEKLIDFDVDIDTTLKEIIVVENKIKKCRKLNDKKKLQMHLNRLHKKMSIGTVKPESNDNFNLNKVLNCDLNKNVTINNKESMEVDICEKNISKDPIEFNVDIESTLRQVKNTKKKIKACKSKPEADKLRMQLVRSRKKLPESLKIIAKSDKLNDGNDEISVIKDVLVNFVQLDKTRKAIGKKKLTRRIKRLSSNIIKCVDVSLDKNSQVDSIVKALDSIQVANDSTKKKEKSKKSLKKQKLFPARNEEIIPNEHYLGPLSTGCEHCQAMSSTFMLHGEAKRVINTAVPENKDNLSYGQLYFYGPDVAEDIRNKNVNAFNEISVISNLTHIISKINMLALSHKHFGDYIREQEIKQKSENKAVPMYKLVLRPPANKNDRVRNLPEVTETAVIFQSEDEEVPDYNVLLCNKTGKLETLSHYSPLKDPATYPLFFPTGAFGWEEKKTYKKGNEQRSLTKLVYYQNLIAVRPSFNPLHHGGLLFQLFVVDAYTAIERDRLNYVIKLNKELKQKNNKQIEDLLEDYLIGDEDNEEAAKKVRELNFLAVTLVQEDLCI</sequence>
<dbReference type="WBParaSite" id="SPAL_0000844100.1">
    <property type="protein sequence ID" value="SPAL_0000844100.1"/>
    <property type="gene ID" value="SPAL_0000844100"/>
</dbReference>
<dbReference type="Gene3D" id="3.90.70.120">
    <property type="match status" value="1"/>
</dbReference>
<protein>
    <submittedName>
        <fullName evidence="2">Peptidase C76 domain-containing protein</fullName>
    </submittedName>
</protein>
<organism evidence="1 2">
    <name type="scientific">Strongyloides papillosus</name>
    <name type="common">Intestinal threadworm</name>
    <dbReference type="NCBI Taxonomy" id="174720"/>
    <lineage>
        <taxon>Eukaryota</taxon>
        <taxon>Metazoa</taxon>
        <taxon>Ecdysozoa</taxon>
        <taxon>Nematoda</taxon>
        <taxon>Chromadorea</taxon>
        <taxon>Rhabditida</taxon>
        <taxon>Tylenchina</taxon>
        <taxon>Panagrolaimomorpha</taxon>
        <taxon>Strongyloidoidea</taxon>
        <taxon>Strongyloididae</taxon>
        <taxon>Strongyloides</taxon>
    </lineage>
</organism>
<accession>A0A0N5BRE0</accession>
<reference evidence="2" key="1">
    <citation type="submission" date="2017-02" db="UniProtKB">
        <authorList>
            <consortium name="WormBaseParasite"/>
        </authorList>
    </citation>
    <scope>IDENTIFICATION</scope>
</reference>
<proteinExistence type="predicted"/>
<name>A0A0N5BRE0_STREA</name>